<dbReference type="InterPro" id="IPR006869">
    <property type="entry name" value="DUF547"/>
</dbReference>
<name>B4VXE1_9CYAN</name>
<dbReference type="STRING" id="118168.MC7420_1161"/>
<accession>B4VXE1</accession>
<dbReference type="RefSeq" id="WP_006103428.1">
    <property type="nucleotide sequence ID" value="NZ_DS989858.1"/>
</dbReference>
<proteinExistence type="predicted"/>
<dbReference type="HOGENOM" id="CLU_054137_1_2_3"/>
<evidence type="ECO:0000259" key="1">
    <source>
        <dbReference type="Pfam" id="PF04784"/>
    </source>
</evidence>
<dbReference type="AlphaFoldDB" id="B4VXE1"/>
<dbReference type="EMBL" id="DS989858">
    <property type="protein sequence ID" value="EDX73365.1"/>
    <property type="molecule type" value="Genomic_DNA"/>
</dbReference>
<dbReference type="Proteomes" id="UP000003835">
    <property type="component" value="Unassembled WGS sequence"/>
</dbReference>
<evidence type="ECO:0000313" key="3">
    <source>
        <dbReference type="Proteomes" id="UP000003835"/>
    </source>
</evidence>
<dbReference type="eggNOG" id="COG0398">
    <property type="taxonomic scope" value="Bacteria"/>
</dbReference>
<dbReference type="PANTHER" id="PTHR46361:SF3">
    <property type="entry name" value="ELECTRON CARRIER_ PROTEIN DISULFIDE OXIDOREDUCTASE"/>
    <property type="match status" value="1"/>
</dbReference>
<dbReference type="PANTHER" id="PTHR46361">
    <property type="entry name" value="ELECTRON CARRIER/ PROTEIN DISULFIDE OXIDOREDUCTASE"/>
    <property type="match status" value="1"/>
</dbReference>
<evidence type="ECO:0000313" key="2">
    <source>
        <dbReference type="EMBL" id="EDX73365.1"/>
    </source>
</evidence>
<dbReference type="Pfam" id="PF04784">
    <property type="entry name" value="DUF547"/>
    <property type="match status" value="1"/>
</dbReference>
<dbReference type="OrthoDB" id="526867at2"/>
<feature type="domain" description="DUF547" evidence="1">
    <location>
        <begin position="48"/>
        <end position="162"/>
    </location>
</feature>
<sequence>MIDFTLWDQLLHQYVDKNGRVNYQDWSQQSCQTLMNWLETVEQLEPKSLSNPDEQLALWINLYNASVIASVLARYPMNSILPRIFGIPNWIAFLWFFTHPLPPNRRYSLNQIEHKILRREFNEPRIHFALVCAAIGCPLLRPGAYWAESVHNQLEEDASRFINNPDKVRYEPSNQTLYCSRIFKWYGDDFLKIADSIPDYIRAYLKTDSAIAPNTPIIYLDYDWTLNDQRISA</sequence>
<gene>
    <name evidence="2" type="ORF">MC7420_1161</name>
</gene>
<protein>
    <recommendedName>
        <fullName evidence="1">DUF547 domain-containing protein</fullName>
    </recommendedName>
</protein>
<reference evidence="2 3" key="1">
    <citation type="submission" date="2008-07" db="EMBL/GenBank/DDBJ databases">
        <authorList>
            <person name="Tandeau de Marsac N."/>
            <person name="Ferriera S."/>
            <person name="Johnson J."/>
            <person name="Kravitz S."/>
            <person name="Beeson K."/>
            <person name="Sutton G."/>
            <person name="Rogers Y.-H."/>
            <person name="Friedman R."/>
            <person name="Frazier M."/>
            <person name="Venter J.C."/>
        </authorList>
    </citation>
    <scope>NUCLEOTIDE SEQUENCE [LARGE SCALE GENOMIC DNA]</scope>
    <source>
        <strain evidence="2 3">PCC 7420</strain>
    </source>
</reference>
<organism evidence="2 3">
    <name type="scientific">Coleofasciculus chthonoplastes PCC 7420</name>
    <dbReference type="NCBI Taxonomy" id="118168"/>
    <lineage>
        <taxon>Bacteria</taxon>
        <taxon>Bacillati</taxon>
        <taxon>Cyanobacteriota</taxon>
        <taxon>Cyanophyceae</taxon>
        <taxon>Coleofasciculales</taxon>
        <taxon>Coleofasciculaceae</taxon>
        <taxon>Coleofasciculus</taxon>
    </lineage>
</organism>
<keyword evidence="3" id="KW-1185">Reference proteome</keyword>